<dbReference type="RefSeq" id="WP_039326155.1">
    <property type="nucleotide sequence ID" value="NZ_JQHM01000026.1"/>
</dbReference>
<name>A0A093RED2_9GAMM</name>
<dbReference type="InterPro" id="IPR025264">
    <property type="entry name" value="Cag12"/>
</dbReference>
<comment type="caution">
    <text evidence="1">The sequence shown here is derived from an EMBL/GenBank/DDBJ whole genome shotgun (WGS) entry which is preliminary data.</text>
</comment>
<dbReference type="eggNOG" id="ENOG5030I2A">
    <property type="taxonomic scope" value="Bacteria"/>
</dbReference>
<gene>
    <name evidence="1" type="ORF">KP22_21215</name>
</gene>
<organism evidence="1 2">
    <name type="scientific">Pectobacterium betavasculorum</name>
    <dbReference type="NCBI Taxonomy" id="55207"/>
    <lineage>
        <taxon>Bacteria</taxon>
        <taxon>Pseudomonadati</taxon>
        <taxon>Pseudomonadota</taxon>
        <taxon>Gammaproteobacteria</taxon>
        <taxon>Enterobacterales</taxon>
        <taxon>Pectobacteriaceae</taxon>
        <taxon>Pectobacterium</taxon>
    </lineage>
</organism>
<accession>A0A093RED2</accession>
<dbReference type="Pfam" id="PF13117">
    <property type="entry name" value="Cag12"/>
    <property type="match status" value="1"/>
</dbReference>
<evidence type="ECO:0000313" key="1">
    <source>
        <dbReference type="EMBL" id="KFW98793.1"/>
    </source>
</evidence>
<dbReference type="PROSITE" id="PS51257">
    <property type="entry name" value="PROKAR_LIPOPROTEIN"/>
    <property type="match status" value="1"/>
</dbReference>
<dbReference type="AlphaFoldDB" id="A0A093RED2"/>
<sequence length="135" mass="15009">MINKIKVIMLAAIVIGCSSPPPPVPVEWDKTAEPLNTSLPQWSDNNVIVPSPTVNGKWTSSISAKNFYDTIWTPAVFYAVAHSTRIVVTAQSGTDFFNAKNWLRQNGAKGVIEYQPVFNCLTCRETTIYFSRQSI</sequence>
<protein>
    <submittedName>
        <fullName evidence="1">Cag pathogenicity island protein Cag12</fullName>
    </submittedName>
</protein>
<proteinExistence type="predicted"/>
<dbReference type="EMBL" id="JQHM01000026">
    <property type="protein sequence ID" value="KFW98793.1"/>
    <property type="molecule type" value="Genomic_DNA"/>
</dbReference>
<evidence type="ECO:0000313" key="2">
    <source>
        <dbReference type="Proteomes" id="UP000032874"/>
    </source>
</evidence>
<dbReference type="Proteomes" id="UP000032874">
    <property type="component" value="Unassembled WGS sequence"/>
</dbReference>
<reference evidence="1 2" key="1">
    <citation type="submission" date="2014-08" db="EMBL/GenBank/DDBJ databases">
        <title>Genome sequences of NCPPB Pectobacterium isolates.</title>
        <authorList>
            <person name="Glover R.H."/>
            <person name="Sapp M."/>
            <person name="Elphinstone J."/>
        </authorList>
    </citation>
    <scope>NUCLEOTIDE SEQUENCE [LARGE SCALE GENOMIC DNA]</scope>
    <source>
        <strain evidence="1 2">NCPPB 2795</strain>
    </source>
</reference>
<dbReference type="STRING" id="55207.KP22_21215"/>